<keyword evidence="2" id="KW-1185">Reference proteome</keyword>
<evidence type="ECO:0000313" key="1">
    <source>
        <dbReference type="EMBL" id="CAF9902789.1"/>
    </source>
</evidence>
<evidence type="ECO:0008006" key="3">
    <source>
        <dbReference type="Google" id="ProtNLM"/>
    </source>
</evidence>
<organism evidence="1 2">
    <name type="scientific">Heterodermia speciosa</name>
    <dbReference type="NCBI Taxonomy" id="116794"/>
    <lineage>
        <taxon>Eukaryota</taxon>
        <taxon>Fungi</taxon>
        <taxon>Dikarya</taxon>
        <taxon>Ascomycota</taxon>
        <taxon>Pezizomycotina</taxon>
        <taxon>Lecanoromycetes</taxon>
        <taxon>OSLEUM clade</taxon>
        <taxon>Lecanoromycetidae</taxon>
        <taxon>Caliciales</taxon>
        <taxon>Physciaceae</taxon>
        <taxon>Heterodermia</taxon>
    </lineage>
</organism>
<dbReference type="Gene3D" id="3.30.470.20">
    <property type="entry name" value="ATP-grasp fold, B domain"/>
    <property type="match status" value="1"/>
</dbReference>
<name>A0A8H3ECN0_9LECA</name>
<dbReference type="InterPro" id="IPR053191">
    <property type="entry name" value="DcsG_Biosynth_Enzyme"/>
</dbReference>
<dbReference type="GO" id="GO:0005524">
    <property type="term" value="F:ATP binding"/>
    <property type="evidence" value="ECO:0007669"/>
    <property type="project" value="InterPro"/>
</dbReference>
<dbReference type="PANTHER" id="PTHR39217">
    <property type="match status" value="1"/>
</dbReference>
<protein>
    <recommendedName>
        <fullName evidence="3">ATP-grasp domain-containing protein</fullName>
    </recommendedName>
</protein>
<reference evidence="1" key="1">
    <citation type="submission" date="2021-03" db="EMBL/GenBank/DDBJ databases">
        <authorList>
            <person name="Tagirdzhanova G."/>
        </authorList>
    </citation>
    <scope>NUCLEOTIDE SEQUENCE</scope>
</reference>
<sequence>MGSILSCLLTRRSPRPKVLFLTTQPPAEIKAEWPYYQNWFLPELVRKRGADVQVRCWRDAALDAVAVSKYDAVTFLWCNNYHAHPIEFPDFVGRVLIPAQEQNPRLDIFNDPATILWNCDKHYLLQLAAAGFVISKSKFIDSSALTYASLASAVQDFSDTTAVILKPAISGSARGQHLIRDPQDFSTEDEAFIDSVVTHGVNGDLILQEFEESISAGEYSLVFINGRHTHTILKVPHGDYRCQSEYGGSAEEVSKSDVPQNARDVAQQIVRYIGAEVSKNDQYYDDEGSPLVYARVDGIMRGDQFVLMEVEAVEPHLWLEAKSGSLALDELCNVFFRGK</sequence>
<dbReference type="Gene3D" id="3.30.1490.20">
    <property type="entry name" value="ATP-grasp fold, A domain"/>
    <property type="match status" value="1"/>
</dbReference>
<dbReference type="PANTHER" id="PTHR39217:SF1">
    <property type="entry name" value="GLUTATHIONE SYNTHETASE"/>
    <property type="match status" value="1"/>
</dbReference>
<accession>A0A8H3ECN0</accession>
<dbReference type="AlphaFoldDB" id="A0A8H3ECN0"/>
<dbReference type="EMBL" id="CAJPDS010000001">
    <property type="protein sequence ID" value="CAF9902789.1"/>
    <property type="molecule type" value="Genomic_DNA"/>
</dbReference>
<gene>
    <name evidence="1" type="ORF">HETSPECPRED_000007</name>
</gene>
<dbReference type="OrthoDB" id="406765at2759"/>
<comment type="caution">
    <text evidence="1">The sequence shown here is derived from an EMBL/GenBank/DDBJ whole genome shotgun (WGS) entry which is preliminary data.</text>
</comment>
<dbReference type="Proteomes" id="UP000664521">
    <property type="component" value="Unassembled WGS sequence"/>
</dbReference>
<dbReference type="SUPFAM" id="SSF56059">
    <property type="entry name" value="Glutathione synthetase ATP-binding domain-like"/>
    <property type="match status" value="1"/>
</dbReference>
<dbReference type="InterPro" id="IPR013815">
    <property type="entry name" value="ATP_grasp_subdomain_1"/>
</dbReference>
<proteinExistence type="predicted"/>
<evidence type="ECO:0000313" key="2">
    <source>
        <dbReference type="Proteomes" id="UP000664521"/>
    </source>
</evidence>